<protein>
    <submittedName>
        <fullName evidence="1">Uncharacterized protein</fullName>
    </submittedName>
</protein>
<sequence>MIRVSLAPNHDGWEVQVPGLPSARASTAQQAMKLALARHIERVGHTAAQEARVFVTFEIEPDQIDDVIAGVVA</sequence>
<reference evidence="1" key="1">
    <citation type="journal article" date="2014" name="Int. J. Syst. Evol. Microbiol.">
        <title>Complete genome sequence of Corynebacterium casei LMG S-19264T (=DSM 44701T), isolated from a smear-ripened cheese.</title>
        <authorList>
            <consortium name="US DOE Joint Genome Institute (JGI-PGF)"/>
            <person name="Walter F."/>
            <person name="Albersmeier A."/>
            <person name="Kalinowski J."/>
            <person name="Ruckert C."/>
        </authorList>
    </citation>
    <scope>NUCLEOTIDE SEQUENCE</scope>
    <source>
        <strain evidence="1">CGMCC 4.7306</strain>
    </source>
</reference>
<organism evidence="1 2">
    <name type="scientific">Microlunatus endophyticus</name>
    <dbReference type="NCBI Taxonomy" id="1716077"/>
    <lineage>
        <taxon>Bacteria</taxon>
        <taxon>Bacillati</taxon>
        <taxon>Actinomycetota</taxon>
        <taxon>Actinomycetes</taxon>
        <taxon>Propionibacteriales</taxon>
        <taxon>Propionibacteriaceae</taxon>
        <taxon>Microlunatus</taxon>
    </lineage>
</organism>
<comment type="caution">
    <text evidence="1">The sequence shown here is derived from an EMBL/GenBank/DDBJ whole genome shotgun (WGS) entry which is preliminary data.</text>
</comment>
<keyword evidence="2" id="KW-1185">Reference proteome</keyword>
<name>A0A917SFU1_9ACTN</name>
<accession>A0A917SFU1</accession>
<evidence type="ECO:0000313" key="2">
    <source>
        <dbReference type="Proteomes" id="UP000613840"/>
    </source>
</evidence>
<evidence type="ECO:0000313" key="1">
    <source>
        <dbReference type="EMBL" id="GGL79709.1"/>
    </source>
</evidence>
<dbReference type="AlphaFoldDB" id="A0A917SFU1"/>
<reference evidence="1" key="2">
    <citation type="submission" date="2020-09" db="EMBL/GenBank/DDBJ databases">
        <authorList>
            <person name="Sun Q."/>
            <person name="Zhou Y."/>
        </authorList>
    </citation>
    <scope>NUCLEOTIDE SEQUENCE</scope>
    <source>
        <strain evidence="1">CGMCC 4.7306</strain>
    </source>
</reference>
<dbReference type="Proteomes" id="UP000613840">
    <property type="component" value="Unassembled WGS sequence"/>
</dbReference>
<gene>
    <name evidence="1" type="ORF">GCM10011575_42530</name>
</gene>
<dbReference type="EMBL" id="BMMZ01000014">
    <property type="protein sequence ID" value="GGL79709.1"/>
    <property type="molecule type" value="Genomic_DNA"/>
</dbReference>
<proteinExistence type="predicted"/>